<protein>
    <recommendedName>
        <fullName evidence="5 16">CDP-diacylglycerol--inositol 3-phosphatidyltransferase</fullName>
        <ecNumber evidence="5 16">2.7.8.11</ecNumber>
    </recommendedName>
</protein>
<evidence type="ECO:0000256" key="5">
    <source>
        <dbReference type="ARBA" id="ARBA00013212"/>
    </source>
</evidence>
<dbReference type="PROSITE" id="PS00379">
    <property type="entry name" value="CDP_ALCOHOL_P_TRANSF"/>
    <property type="match status" value="1"/>
</dbReference>
<dbReference type="InterPro" id="IPR043130">
    <property type="entry name" value="CDP-OH_PTrfase_TM_dom"/>
</dbReference>
<comment type="cofactor">
    <cofactor evidence="1">
        <name>Mn(2+)</name>
        <dbReference type="ChEBI" id="CHEBI:29035"/>
    </cofactor>
</comment>
<keyword evidence="13 16" id="KW-0472">Membrane</keyword>
<keyword evidence="12 16" id="KW-0443">Lipid metabolism</keyword>
<keyword evidence="7 16" id="KW-0808">Transferase</keyword>
<evidence type="ECO:0000256" key="8">
    <source>
        <dbReference type="ARBA" id="ARBA00022692"/>
    </source>
</evidence>
<evidence type="ECO:0000256" key="10">
    <source>
        <dbReference type="ARBA" id="ARBA00022842"/>
    </source>
</evidence>
<evidence type="ECO:0000256" key="9">
    <source>
        <dbReference type="ARBA" id="ARBA00022723"/>
    </source>
</evidence>
<dbReference type="Proteomes" id="UP001516464">
    <property type="component" value="Unassembled WGS sequence"/>
</dbReference>
<dbReference type="InterPro" id="IPR000462">
    <property type="entry name" value="CDP-OH_P_trans"/>
</dbReference>
<keyword evidence="8 18" id="KW-0812">Transmembrane</keyword>
<evidence type="ECO:0000313" key="20">
    <source>
        <dbReference type="Proteomes" id="UP001516464"/>
    </source>
</evidence>
<feature type="transmembrane region" description="Helical" evidence="18">
    <location>
        <begin position="157"/>
        <end position="183"/>
    </location>
</feature>
<evidence type="ECO:0000256" key="15">
    <source>
        <dbReference type="ARBA" id="ARBA00023264"/>
    </source>
</evidence>
<evidence type="ECO:0000256" key="4">
    <source>
        <dbReference type="ARBA" id="ARBA00010441"/>
    </source>
</evidence>
<keyword evidence="15 16" id="KW-1208">Phospholipid metabolism</keyword>
<evidence type="ECO:0000256" key="14">
    <source>
        <dbReference type="ARBA" id="ARBA00023209"/>
    </source>
</evidence>
<evidence type="ECO:0000256" key="12">
    <source>
        <dbReference type="ARBA" id="ARBA00023098"/>
    </source>
</evidence>
<evidence type="ECO:0000256" key="17">
    <source>
        <dbReference type="RuleBase" id="RU003750"/>
    </source>
</evidence>
<accession>A0ABQ7HX59</accession>
<dbReference type="PIRSF" id="PIRSF000848">
    <property type="entry name" value="CDP_diag_ino_3_P"/>
    <property type="match status" value="1"/>
</dbReference>
<evidence type="ECO:0000313" key="19">
    <source>
        <dbReference type="EMBL" id="KAF7682755.1"/>
    </source>
</evidence>
<evidence type="ECO:0000256" key="18">
    <source>
        <dbReference type="SAM" id="Phobius"/>
    </source>
</evidence>
<comment type="subcellular location">
    <subcellularLocation>
        <location evidence="3">Membrane</location>
        <topology evidence="3">Multi-pass membrane protein</topology>
    </subcellularLocation>
</comment>
<evidence type="ECO:0000256" key="16">
    <source>
        <dbReference type="PIRNR" id="PIRNR000848"/>
    </source>
</evidence>
<reference evidence="19 20" key="1">
    <citation type="submission" date="2019-01" db="EMBL/GenBank/DDBJ databases">
        <title>Genomes sequencing and comparative genomics of infectious freshwater microsporidia, Cucumispora dikerogammari and Thelohania contejeani.</title>
        <authorList>
            <person name="Cormier A."/>
            <person name="Giraud I."/>
            <person name="Wattier R."/>
            <person name="Teixeira M."/>
            <person name="Grandjean F."/>
            <person name="Rigaud T."/>
            <person name="Cordaux R."/>
        </authorList>
    </citation>
    <scope>NUCLEOTIDE SEQUENCE [LARGE SCALE GENOMIC DNA]</scope>
    <source>
        <strain evidence="19">T1</strain>
        <tissue evidence="19">Spores</tissue>
    </source>
</reference>
<comment type="cofactor">
    <cofactor evidence="2">
        <name>Mg(2+)</name>
        <dbReference type="ChEBI" id="CHEBI:18420"/>
    </cofactor>
</comment>
<proteinExistence type="inferred from homology"/>
<dbReference type="EC" id="2.7.8.11" evidence="5 16"/>
<dbReference type="EMBL" id="SBIQ01000186">
    <property type="protein sequence ID" value="KAF7682755.1"/>
    <property type="molecule type" value="Genomic_DNA"/>
</dbReference>
<evidence type="ECO:0000256" key="1">
    <source>
        <dbReference type="ARBA" id="ARBA00001936"/>
    </source>
</evidence>
<evidence type="ECO:0000256" key="13">
    <source>
        <dbReference type="ARBA" id="ARBA00023136"/>
    </source>
</evidence>
<feature type="transmembrane region" description="Helical" evidence="18">
    <location>
        <begin position="129"/>
        <end position="151"/>
    </location>
</feature>
<evidence type="ECO:0000256" key="11">
    <source>
        <dbReference type="ARBA" id="ARBA00022989"/>
    </source>
</evidence>
<sequence>MKYNILFNIPNCIGYIRLILLYCAISSPDFLAFYFVSSLLDAVDGHMARKFNQCSILGSCLDMVTDRIATIIITIKIAEFKSWVNTLLLYMLVLDILSHFLHFNASILINTSHKENTNPILKFYYKRKILFFVCALNELFMCSLYAFYSGIKLPIQLIYLLGVIYMIKNLLHFIQFIYALHILTEYEIKSLKKCK</sequence>
<evidence type="ECO:0000256" key="7">
    <source>
        <dbReference type="ARBA" id="ARBA00022679"/>
    </source>
</evidence>
<dbReference type="Gene3D" id="1.20.120.1760">
    <property type="match status" value="1"/>
</dbReference>
<name>A0ABQ7HX59_9MICR</name>
<keyword evidence="10" id="KW-0460">Magnesium</keyword>
<keyword evidence="20" id="KW-1185">Reference proteome</keyword>
<keyword evidence="14 16" id="KW-0594">Phospholipid biosynthesis</keyword>
<evidence type="ECO:0000256" key="6">
    <source>
        <dbReference type="ARBA" id="ARBA00022516"/>
    </source>
</evidence>
<gene>
    <name evidence="19" type="primary">CDIPT</name>
    <name evidence="19" type="ORF">TCON_2029</name>
</gene>
<evidence type="ECO:0000256" key="2">
    <source>
        <dbReference type="ARBA" id="ARBA00001946"/>
    </source>
</evidence>
<dbReference type="InterPro" id="IPR048254">
    <property type="entry name" value="CDP_ALCOHOL_P_TRANSF_CS"/>
</dbReference>
<dbReference type="PANTHER" id="PTHR15362:SF4">
    <property type="entry name" value="CDP-DIACYLGLYCEROL--INOSITOL 3-PHOSPHATIDYLTRANSFERASE"/>
    <property type="match status" value="1"/>
</dbReference>
<keyword evidence="9" id="KW-0479">Metal-binding</keyword>
<comment type="catalytic activity">
    <reaction evidence="16">
        <text>a CDP-1,2-diacyl-sn-glycerol + myo-inositol = a 1,2-diacyl-sn-glycero-3-phospho-(1D-myo-inositol) + CMP + H(+)</text>
        <dbReference type="Rhea" id="RHEA:11580"/>
        <dbReference type="ChEBI" id="CHEBI:15378"/>
        <dbReference type="ChEBI" id="CHEBI:17268"/>
        <dbReference type="ChEBI" id="CHEBI:57880"/>
        <dbReference type="ChEBI" id="CHEBI:58332"/>
        <dbReference type="ChEBI" id="CHEBI:60377"/>
        <dbReference type="EC" id="2.7.8.11"/>
    </reaction>
</comment>
<feature type="transmembrane region" description="Helical" evidence="18">
    <location>
        <begin position="87"/>
        <end position="109"/>
    </location>
</feature>
<keyword evidence="6 16" id="KW-0444">Lipid biosynthesis</keyword>
<dbReference type="InterPro" id="IPR014387">
    <property type="entry name" value="CDP_diag_ino_3_P_euk"/>
</dbReference>
<organism evidence="19 20">
    <name type="scientific">Astathelohania contejeani</name>
    <dbReference type="NCBI Taxonomy" id="164912"/>
    <lineage>
        <taxon>Eukaryota</taxon>
        <taxon>Fungi</taxon>
        <taxon>Fungi incertae sedis</taxon>
        <taxon>Microsporidia</taxon>
        <taxon>Astathelohaniidae</taxon>
        <taxon>Astathelohania</taxon>
    </lineage>
</organism>
<comment type="similarity">
    <text evidence="4 16 17">Belongs to the CDP-alcohol phosphatidyltransferase class-I family.</text>
</comment>
<evidence type="ECO:0000256" key="3">
    <source>
        <dbReference type="ARBA" id="ARBA00004141"/>
    </source>
</evidence>
<dbReference type="PANTHER" id="PTHR15362">
    <property type="entry name" value="PHOSPHATIDYLINOSITOL SYNTHASE"/>
    <property type="match status" value="1"/>
</dbReference>
<keyword evidence="11 18" id="KW-1133">Transmembrane helix</keyword>
<feature type="transmembrane region" description="Helical" evidence="18">
    <location>
        <begin position="12"/>
        <end position="36"/>
    </location>
</feature>
<dbReference type="Pfam" id="PF01066">
    <property type="entry name" value="CDP-OH_P_transf"/>
    <property type="match status" value="1"/>
</dbReference>
<comment type="caution">
    <text evidence="19">The sequence shown here is derived from an EMBL/GenBank/DDBJ whole genome shotgun (WGS) entry which is preliminary data.</text>
</comment>